<sequence>MFELITTRLTLRDFRPEDLSSYFCMTQDEKYRRFYSAEDVSMEKAAFLVHLFQEQATAIPRTHFQLAVCDRNTGEFIGTAGLRLESEGKASVGCGFRRQFHHSGLAEEAMISLLSFGVKYLGINLLYAETLAANKAAIRLCKKMGMVEIEYRVGGVLFADRKWDTVVLSKWIETANECKEGV</sequence>
<evidence type="ECO:0000313" key="2">
    <source>
        <dbReference type="EMBL" id="CZF85748.1"/>
    </source>
</evidence>
<evidence type="ECO:0000259" key="1">
    <source>
        <dbReference type="PROSITE" id="PS51186"/>
    </source>
</evidence>
<evidence type="ECO:0000313" key="3">
    <source>
        <dbReference type="Proteomes" id="UP000073601"/>
    </source>
</evidence>
<dbReference type="AlphaFoldDB" id="A0A128FG46"/>
<feature type="domain" description="N-acetyltransferase" evidence="1">
    <location>
        <begin position="9"/>
        <end position="173"/>
    </location>
</feature>
<dbReference type="PANTHER" id="PTHR43792:SF13">
    <property type="entry name" value="ACETYLTRANSFERASE"/>
    <property type="match status" value="1"/>
</dbReference>
<dbReference type="PROSITE" id="PS51186">
    <property type="entry name" value="GNAT"/>
    <property type="match status" value="1"/>
</dbReference>
<dbReference type="InterPro" id="IPR051531">
    <property type="entry name" value="N-acetyltransferase"/>
</dbReference>
<dbReference type="PANTHER" id="PTHR43792">
    <property type="entry name" value="GNAT FAMILY, PUTATIVE (AFU_ORTHOLOGUE AFUA_3G00765)-RELATED-RELATED"/>
    <property type="match status" value="1"/>
</dbReference>
<dbReference type="Pfam" id="PF13302">
    <property type="entry name" value="Acetyltransf_3"/>
    <property type="match status" value="1"/>
</dbReference>
<keyword evidence="3" id="KW-1185">Reference proteome</keyword>
<dbReference type="RefSeq" id="WP_062713082.1">
    <property type="nucleotide sequence ID" value="NZ_CAWRCI010000042.1"/>
</dbReference>
<gene>
    <name evidence="2" type="ORF">GMA8713_03781</name>
</gene>
<dbReference type="EMBL" id="FIZY01000042">
    <property type="protein sequence ID" value="CZF85748.1"/>
    <property type="molecule type" value="Genomic_DNA"/>
</dbReference>
<dbReference type="GO" id="GO:0016747">
    <property type="term" value="F:acyltransferase activity, transferring groups other than amino-acyl groups"/>
    <property type="evidence" value="ECO:0007669"/>
    <property type="project" value="InterPro"/>
</dbReference>
<organism evidence="2 3">
    <name type="scientific">Grimontia marina</name>
    <dbReference type="NCBI Taxonomy" id="646534"/>
    <lineage>
        <taxon>Bacteria</taxon>
        <taxon>Pseudomonadati</taxon>
        <taxon>Pseudomonadota</taxon>
        <taxon>Gammaproteobacteria</taxon>
        <taxon>Vibrionales</taxon>
        <taxon>Vibrionaceae</taxon>
        <taxon>Grimontia</taxon>
    </lineage>
</organism>
<proteinExistence type="predicted"/>
<dbReference type="Proteomes" id="UP000073601">
    <property type="component" value="Unassembled WGS sequence"/>
</dbReference>
<dbReference type="InterPro" id="IPR016181">
    <property type="entry name" value="Acyl_CoA_acyltransferase"/>
</dbReference>
<dbReference type="Gene3D" id="3.40.630.30">
    <property type="match status" value="1"/>
</dbReference>
<reference evidence="3" key="1">
    <citation type="submission" date="2016-02" db="EMBL/GenBank/DDBJ databases">
        <authorList>
            <person name="Rodrigo-Torres Lidia"/>
            <person name="Arahal R.David."/>
        </authorList>
    </citation>
    <scope>NUCLEOTIDE SEQUENCE [LARGE SCALE GENOMIC DNA]</scope>
    <source>
        <strain evidence="3">CECT 8713</strain>
    </source>
</reference>
<dbReference type="SUPFAM" id="SSF55729">
    <property type="entry name" value="Acyl-CoA N-acyltransferases (Nat)"/>
    <property type="match status" value="1"/>
</dbReference>
<dbReference type="InterPro" id="IPR000182">
    <property type="entry name" value="GNAT_dom"/>
</dbReference>
<accession>A0A128FG46</accession>
<dbReference type="OrthoDB" id="9801656at2"/>
<name>A0A128FG46_9GAMM</name>
<protein>
    <recommendedName>
        <fullName evidence="1">N-acetyltransferase domain-containing protein</fullName>
    </recommendedName>
</protein>